<name>A0ABW4QIP6_9BACL</name>
<organism evidence="1 2">
    <name type="scientific">Planococcus chinensis</name>
    <dbReference type="NCBI Taxonomy" id="272917"/>
    <lineage>
        <taxon>Bacteria</taxon>
        <taxon>Bacillati</taxon>
        <taxon>Bacillota</taxon>
        <taxon>Bacilli</taxon>
        <taxon>Bacillales</taxon>
        <taxon>Caryophanaceae</taxon>
        <taxon>Planococcus</taxon>
    </lineage>
</organism>
<dbReference type="Proteomes" id="UP001597273">
    <property type="component" value="Unassembled WGS sequence"/>
</dbReference>
<reference evidence="2" key="1">
    <citation type="journal article" date="2019" name="Int. J. Syst. Evol. Microbiol.">
        <title>The Global Catalogue of Microorganisms (GCM) 10K type strain sequencing project: providing services to taxonomists for standard genome sequencing and annotation.</title>
        <authorList>
            <consortium name="The Broad Institute Genomics Platform"/>
            <consortium name="The Broad Institute Genome Sequencing Center for Infectious Disease"/>
            <person name="Wu L."/>
            <person name="Ma J."/>
        </authorList>
    </citation>
    <scope>NUCLEOTIDE SEQUENCE [LARGE SCALE GENOMIC DNA]</scope>
    <source>
        <strain evidence="2">CGMCC 1.15475</strain>
    </source>
</reference>
<dbReference type="EMBL" id="JBHUFW010000008">
    <property type="protein sequence ID" value="MFD1863482.1"/>
    <property type="molecule type" value="Genomic_DNA"/>
</dbReference>
<gene>
    <name evidence="1" type="ORF">ACFSDB_11195</name>
</gene>
<evidence type="ECO:0000313" key="1">
    <source>
        <dbReference type="EMBL" id="MFD1863482.1"/>
    </source>
</evidence>
<protein>
    <recommendedName>
        <fullName evidence="3">DUF4123 domain-containing protein</fullName>
    </recommendedName>
</protein>
<keyword evidence="2" id="KW-1185">Reference proteome</keyword>
<sequence length="204" mass="23991">MDLTIGFLPKKYFIDGPSTGLYPFFVSEKLLYALSIGEMYYPGIPDEQLVLFTESLAQYPLYYLFEARESAFEEIEQQLSKDKLTFEVFYSTLESSHLLVTVFNRSELAHLIPTLIWQHNDYMSTFWSPHKHAFTIEKKIWDAKEYPEISDTICINFNQPTTVFWFGHDFHGTDIFSNEEKYAKLDEVQKRLPSFIKTEVIEFG</sequence>
<dbReference type="RefSeq" id="WP_204893173.1">
    <property type="nucleotide sequence ID" value="NZ_JBHUFW010000008.1"/>
</dbReference>
<comment type="caution">
    <text evidence="1">The sequence shown here is derived from an EMBL/GenBank/DDBJ whole genome shotgun (WGS) entry which is preliminary data.</text>
</comment>
<evidence type="ECO:0008006" key="3">
    <source>
        <dbReference type="Google" id="ProtNLM"/>
    </source>
</evidence>
<accession>A0ABW4QIP6</accession>
<evidence type="ECO:0000313" key="2">
    <source>
        <dbReference type="Proteomes" id="UP001597273"/>
    </source>
</evidence>
<proteinExistence type="predicted"/>